<dbReference type="InterPro" id="IPR008936">
    <property type="entry name" value="Rho_GTPase_activation_prot"/>
</dbReference>
<reference evidence="10" key="2">
    <citation type="submission" date="2025-09" db="UniProtKB">
        <authorList>
            <consortium name="Ensembl"/>
        </authorList>
    </citation>
    <scope>IDENTIFICATION</scope>
</reference>
<dbReference type="CDD" id="cd08401">
    <property type="entry name" value="C2A_RasA2_RasA3"/>
    <property type="match status" value="1"/>
</dbReference>
<evidence type="ECO:0000256" key="6">
    <source>
        <dbReference type="PROSITE-ProRule" id="PRU00432"/>
    </source>
</evidence>
<name>A0A674K5I4_9SAUR</name>
<dbReference type="PROSITE" id="PS00509">
    <property type="entry name" value="RAS_GTPASE_ACTIV_1"/>
    <property type="match status" value="1"/>
</dbReference>
<dbReference type="GO" id="GO:0008270">
    <property type="term" value="F:zinc ion binding"/>
    <property type="evidence" value="ECO:0007669"/>
    <property type="project" value="UniProtKB-KW"/>
</dbReference>
<keyword evidence="11" id="KW-1185">Reference proteome</keyword>
<feature type="domain" description="PH" evidence="7">
    <location>
        <begin position="508"/>
        <end position="607"/>
    </location>
</feature>
<dbReference type="PANTHER" id="PTHR10194">
    <property type="entry name" value="RAS GTPASE-ACTIVATING PROTEINS"/>
    <property type="match status" value="1"/>
</dbReference>
<dbReference type="SMART" id="SM00233">
    <property type="entry name" value="PH"/>
    <property type="match status" value="1"/>
</dbReference>
<dbReference type="GeneTree" id="ENSGT00940000158201"/>
<gene>
    <name evidence="10" type="primary">RASA2</name>
</gene>
<dbReference type="PROSITE" id="PS50018">
    <property type="entry name" value="RAS_GTPASE_ACTIV_2"/>
    <property type="match status" value="1"/>
</dbReference>
<dbReference type="InterPro" id="IPR039360">
    <property type="entry name" value="Ras_GTPase"/>
</dbReference>
<dbReference type="Gene3D" id="2.60.40.150">
    <property type="entry name" value="C2 domain"/>
    <property type="match status" value="2"/>
</dbReference>
<evidence type="ECO:0000259" key="9">
    <source>
        <dbReference type="PROSITE" id="PS50018"/>
    </source>
</evidence>
<dbReference type="GO" id="GO:0005096">
    <property type="term" value="F:GTPase activator activity"/>
    <property type="evidence" value="ECO:0007669"/>
    <property type="project" value="UniProtKB-KW"/>
</dbReference>
<dbReference type="PROSITE" id="PS51113">
    <property type="entry name" value="ZF_BTK"/>
    <property type="match status" value="1"/>
</dbReference>
<dbReference type="SUPFAM" id="SSF48350">
    <property type="entry name" value="GTPase activation domain, GAP"/>
    <property type="match status" value="1"/>
</dbReference>
<dbReference type="InterPro" id="IPR035892">
    <property type="entry name" value="C2_domain_sf"/>
</dbReference>
<feature type="domain" description="C2" evidence="8">
    <location>
        <begin position="145"/>
        <end position="277"/>
    </location>
</feature>
<keyword evidence="2" id="KW-0479">Metal-binding</keyword>
<keyword evidence="1" id="KW-0343">GTPase activation</keyword>
<dbReference type="InterPro" id="IPR001936">
    <property type="entry name" value="RasGAP_dom"/>
</dbReference>
<feature type="domain" description="C2" evidence="8">
    <location>
        <begin position="15"/>
        <end position="134"/>
    </location>
</feature>
<dbReference type="GO" id="GO:0035556">
    <property type="term" value="P:intracellular signal transduction"/>
    <property type="evidence" value="ECO:0007669"/>
    <property type="project" value="InterPro"/>
</dbReference>
<accession>A0A674K5I4</accession>
<keyword evidence="3" id="KW-0677">Repeat</keyword>
<dbReference type="InterPro" id="IPR011993">
    <property type="entry name" value="PH-like_dom_sf"/>
</dbReference>
<evidence type="ECO:0000313" key="11">
    <source>
        <dbReference type="Proteomes" id="UP000472274"/>
    </source>
</evidence>
<dbReference type="AlphaFoldDB" id="A0A674K5I4"/>
<dbReference type="SMART" id="SM00107">
    <property type="entry name" value="BTK"/>
    <property type="match status" value="1"/>
</dbReference>
<organism evidence="10 11">
    <name type="scientific">Terrapene triunguis</name>
    <name type="common">Three-toed box turtle</name>
    <dbReference type="NCBI Taxonomy" id="2587831"/>
    <lineage>
        <taxon>Eukaryota</taxon>
        <taxon>Metazoa</taxon>
        <taxon>Chordata</taxon>
        <taxon>Craniata</taxon>
        <taxon>Vertebrata</taxon>
        <taxon>Euteleostomi</taxon>
        <taxon>Archelosauria</taxon>
        <taxon>Testudinata</taxon>
        <taxon>Testudines</taxon>
        <taxon>Cryptodira</taxon>
        <taxon>Durocryptodira</taxon>
        <taxon>Testudinoidea</taxon>
        <taxon>Emydidae</taxon>
        <taxon>Terrapene</taxon>
    </lineage>
</organism>
<evidence type="ECO:0000256" key="4">
    <source>
        <dbReference type="ARBA" id="ARBA00022771"/>
    </source>
</evidence>
<dbReference type="Gene3D" id="2.30.29.30">
    <property type="entry name" value="Pleckstrin-homology domain (PH domain)/Phosphotyrosine-binding domain (PTB)"/>
    <property type="match status" value="1"/>
</dbReference>
<dbReference type="Pfam" id="PF00779">
    <property type="entry name" value="BTK"/>
    <property type="match status" value="1"/>
</dbReference>
<dbReference type="Ensembl" id="ENSTMTT00000027533.1">
    <property type="protein sequence ID" value="ENSTMTP00000026569.1"/>
    <property type="gene ID" value="ENSTMTG00000017225.1"/>
</dbReference>
<dbReference type="SMART" id="SM00239">
    <property type="entry name" value="C2"/>
    <property type="match status" value="2"/>
</dbReference>
<dbReference type="PANTHER" id="PTHR10194:SF21">
    <property type="entry name" value="RAS GTPASE-ACTIVATING PROTEIN 2"/>
    <property type="match status" value="1"/>
</dbReference>
<dbReference type="Pfam" id="PF00169">
    <property type="entry name" value="PH"/>
    <property type="match status" value="1"/>
</dbReference>
<dbReference type="InterPro" id="IPR001562">
    <property type="entry name" value="Znf_Btk_motif"/>
</dbReference>
<proteinExistence type="predicted"/>
<evidence type="ECO:0000259" key="8">
    <source>
        <dbReference type="PROSITE" id="PS50004"/>
    </source>
</evidence>
<protein>
    <submittedName>
        <fullName evidence="10">RAS p21 protein activator 2</fullName>
    </submittedName>
</protein>
<dbReference type="Pfam" id="PF00168">
    <property type="entry name" value="C2"/>
    <property type="match status" value="2"/>
</dbReference>
<dbReference type="SUPFAM" id="SSF49562">
    <property type="entry name" value="C2 domain (Calcium/lipid-binding domain, CaLB)"/>
    <property type="match status" value="2"/>
</dbReference>
<dbReference type="SUPFAM" id="SSF50729">
    <property type="entry name" value="PH domain-like"/>
    <property type="match status" value="1"/>
</dbReference>
<evidence type="ECO:0000313" key="10">
    <source>
        <dbReference type="Ensembl" id="ENSTMTP00000026569.1"/>
    </source>
</evidence>
<dbReference type="Gene3D" id="1.10.506.10">
    <property type="entry name" value="GTPase Activation - p120gap, domain 1"/>
    <property type="match status" value="1"/>
</dbReference>
<evidence type="ECO:0000256" key="2">
    <source>
        <dbReference type="ARBA" id="ARBA00022723"/>
    </source>
</evidence>
<keyword evidence="4 6" id="KW-0863">Zinc-finger</keyword>
<dbReference type="InterPro" id="IPR000008">
    <property type="entry name" value="C2_dom"/>
</dbReference>
<reference evidence="10" key="1">
    <citation type="submission" date="2025-08" db="UniProtKB">
        <authorList>
            <consortium name="Ensembl"/>
        </authorList>
    </citation>
    <scope>IDENTIFICATION</scope>
</reference>
<dbReference type="FunFam" id="2.60.40.150:FF:000069">
    <property type="entry name" value="Ras GTPase-activating protein 4 isoform 1"/>
    <property type="match status" value="1"/>
</dbReference>
<dbReference type="PROSITE" id="PS50003">
    <property type="entry name" value="PH_DOMAIN"/>
    <property type="match status" value="1"/>
</dbReference>
<dbReference type="InterPro" id="IPR023152">
    <property type="entry name" value="RasGAP_CS"/>
</dbReference>
<keyword evidence="5" id="KW-0862">Zinc</keyword>
<evidence type="ECO:0000256" key="5">
    <source>
        <dbReference type="ARBA" id="ARBA00022833"/>
    </source>
</evidence>
<evidence type="ECO:0000259" key="7">
    <source>
        <dbReference type="PROSITE" id="PS50003"/>
    </source>
</evidence>
<dbReference type="PROSITE" id="PS50004">
    <property type="entry name" value="C2"/>
    <property type="match status" value="2"/>
</dbReference>
<evidence type="ECO:0000256" key="3">
    <source>
        <dbReference type="ARBA" id="ARBA00022737"/>
    </source>
</evidence>
<evidence type="ECO:0000256" key="1">
    <source>
        <dbReference type="ARBA" id="ARBA00022468"/>
    </source>
</evidence>
<dbReference type="Pfam" id="PF00616">
    <property type="entry name" value="RasGAP"/>
    <property type="match status" value="2"/>
</dbReference>
<dbReference type="InterPro" id="IPR001849">
    <property type="entry name" value="PH_domain"/>
</dbReference>
<sequence length="742" mass="85169">MFNRSRLKKKKKKDFVQNIIDSGEYGGSRVLLWGRVLQMVSEAKNLVPYSGPNKMRDCFCTINLDQEEVFRTQVVEKSLSPFFGEEFYFEIPRTFQCLSFYIYDKSVLQRDLRIGKVAIKKEDLCKYTSKETWFLLQPVDSNSEVQGKVHLELKLNELITDNGSVCQQLVECHGLPLVNGQNCDPYATVSLMGPSRNDQKKTKVKKKTITFNIVFYNCLVVFRYLLQPRENGNKSSKTDDLGSLRLNVCYTEDYVLPSEYYASLRNLLLKSPDVQPVSASAAYILGEVCRDKYDAVLPLVRLLLHHQKIVPFVTAVAELDLKDTQEVNTIFRGNTLATRCLDEMMKIVGKHYLKVTLKPVLDEICESPKPCEIDPIKLKEGDNVEVHKENLRYYVDKVFSTIVQSSISCPTLMCDVFYSLRHLAAKRFPNDPHVQYSAVSSFVFLRFFAVAVVSPHTFHLRPHHPDAQTSRTLTLISKTIQTLGSWGSLSKSKLVSILTFLRLCIYNVISLYSEMYKRAQGRTRIGKKNFKKRWFCLTSRELTYHKQREPIYNIPIKNILTVEKLEESAFNRKNMFQVIYGEKPLYIQANNCVEASEWIEALCRVSRCNQKRLSVYHPSAFLNGNWLCCKATTENTKGCTPCTAGVPADIQIEIDGDRETERIYSLFAINMPKLQKMEEACGSIAVYQGPQKELDDYSNFTIEDSVATFQTLQQIIAIVEKLNEPHEKYRKKRSSSAKYGSE</sequence>
<feature type="domain" description="Ras-GAP" evidence="9">
    <location>
        <begin position="291"/>
        <end position="485"/>
    </location>
</feature>
<dbReference type="SMART" id="SM00323">
    <property type="entry name" value="RasGAP"/>
    <property type="match status" value="1"/>
</dbReference>
<dbReference type="Proteomes" id="UP000472274">
    <property type="component" value="Unplaced"/>
</dbReference>